<dbReference type="STRING" id="272635.gene:17576892"/>
<dbReference type="HOGENOM" id="CLU_044146_1_1_14"/>
<reference evidence="2 3" key="1">
    <citation type="journal article" date="2001" name="Nucleic Acids Res.">
        <title>The complete genome sequence of the murine respiratory pathogen Mycoplasma pulmonis.</title>
        <authorList>
            <person name="Chambaud I."/>
            <person name="Heilig R."/>
            <person name="Ferris S."/>
            <person name="Barbe V."/>
            <person name="Samson D."/>
            <person name="Galisson F."/>
            <person name="Moszer I."/>
            <person name="Dybvig K."/>
            <person name="Wroblewski H."/>
            <person name="Viari A."/>
            <person name="Rocha E.P.C."/>
            <person name="Blanchard A."/>
        </authorList>
    </citation>
    <scope>NUCLEOTIDE SEQUENCE [LARGE SCALE GENOMIC DNA]</scope>
    <source>
        <strain evidence="2 3">UAB CTIP</strain>
    </source>
</reference>
<dbReference type="RefSeq" id="WP_010925105.1">
    <property type="nucleotide sequence ID" value="NC_002771.1"/>
</dbReference>
<name>Q98QR0_MYCPU</name>
<comment type="similarity">
    <text evidence="1">Belongs to the HAD-like hydrolase superfamily. Cof family.</text>
</comment>
<dbReference type="PANTHER" id="PTHR10000:SF23">
    <property type="entry name" value="5-AMINO-6-(5-PHOSPHO-D-RIBITYLAMINO)URACIL PHOSPHATASE YITU"/>
    <property type="match status" value="1"/>
</dbReference>
<sequence length="307" mass="34997">MKKNNQKDKLLICVDLDGTLLSKSSTNEIHEETIKWVKEASNQGHHVCILTGRPWRSTKTIYQRLGLNTIVGNQNGAQIHNPSDQNFVPTIHYLNLNEMLYIIGDEKIQKEMTNLAIEGLGWVQIQKRDPVLESIFGFKDAEKFVVGIDLNKIPLKPTGIVFDVKETTDPVELQSFMTKKYGDLGEFSYWSKGKESTSVFDITSLGVNKGKVVPLLRRYYDIPWENTVSIGDSFNDVPMFKKTNISVTVKNADPEIKSWSTVRWNKTNEEGGVGLYLKKLLEDPQAEIEKSLEIHKKNRLKRKENAN</sequence>
<evidence type="ECO:0000313" key="2">
    <source>
        <dbReference type="EMBL" id="CAC13474.1"/>
    </source>
</evidence>
<gene>
    <name evidence="2" type="ordered locus">MYPU_3010</name>
</gene>
<dbReference type="PROSITE" id="PS01228">
    <property type="entry name" value="COF_1"/>
    <property type="match status" value="1"/>
</dbReference>
<dbReference type="NCBIfam" id="TIGR01484">
    <property type="entry name" value="HAD-SF-IIB"/>
    <property type="match status" value="1"/>
</dbReference>
<keyword evidence="3" id="KW-1185">Reference proteome</keyword>
<organism evidence="3">
    <name type="scientific">Mycoplasmopsis pulmonis (strain UAB CTIP)</name>
    <name type="common">Mycoplasma pulmonis</name>
    <dbReference type="NCBI Taxonomy" id="272635"/>
    <lineage>
        <taxon>Bacteria</taxon>
        <taxon>Bacillati</taxon>
        <taxon>Mycoplasmatota</taxon>
        <taxon>Mycoplasmoidales</taxon>
        <taxon>Metamycoplasmataceae</taxon>
        <taxon>Mycoplasmopsis</taxon>
    </lineage>
</organism>
<dbReference type="NCBIfam" id="TIGR00099">
    <property type="entry name" value="Cof-subfamily"/>
    <property type="match status" value="1"/>
</dbReference>
<dbReference type="BioCyc" id="MPUL272635:G1GT6-302-MONOMER"/>
<dbReference type="PIR" id="E90549">
    <property type="entry name" value="E90549"/>
</dbReference>
<accession>Q98QR0</accession>
<dbReference type="eggNOG" id="COG0561">
    <property type="taxonomic scope" value="Bacteria"/>
</dbReference>
<dbReference type="GO" id="GO:0000287">
    <property type="term" value="F:magnesium ion binding"/>
    <property type="evidence" value="ECO:0007669"/>
    <property type="project" value="TreeGrafter"/>
</dbReference>
<dbReference type="InterPro" id="IPR036412">
    <property type="entry name" value="HAD-like_sf"/>
</dbReference>
<dbReference type="AlphaFoldDB" id="Q98QR0"/>
<evidence type="ECO:0000256" key="1">
    <source>
        <dbReference type="ARBA" id="ARBA00034778"/>
    </source>
</evidence>
<dbReference type="EMBL" id="AL445564">
    <property type="protein sequence ID" value="CAC13474.1"/>
    <property type="molecule type" value="Genomic_DNA"/>
</dbReference>
<dbReference type="Proteomes" id="UP000000528">
    <property type="component" value="Chromosome"/>
</dbReference>
<dbReference type="InterPro" id="IPR000150">
    <property type="entry name" value="Cof"/>
</dbReference>
<dbReference type="Gene3D" id="3.30.1240.10">
    <property type="match status" value="1"/>
</dbReference>
<evidence type="ECO:0000313" key="3">
    <source>
        <dbReference type="Proteomes" id="UP000000528"/>
    </source>
</evidence>
<evidence type="ECO:0008006" key="4">
    <source>
        <dbReference type="Google" id="ProtNLM"/>
    </source>
</evidence>
<dbReference type="Pfam" id="PF08282">
    <property type="entry name" value="Hydrolase_3"/>
    <property type="match status" value="1"/>
</dbReference>
<protein>
    <recommendedName>
        <fullName evidence="4">COF family HAD hydrolase protein</fullName>
    </recommendedName>
</protein>
<dbReference type="PANTHER" id="PTHR10000">
    <property type="entry name" value="PHOSPHOSERINE PHOSPHATASE"/>
    <property type="match status" value="1"/>
</dbReference>
<dbReference type="GO" id="GO:0005829">
    <property type="term" value="C:cytosol"/>
    <property type="evidence" value="ECO:0007669"/>
    <property type="project" value="TreeGrafter"/>
</dbReference>
<dbReference type="KEGG" id="mpu:MYPU_3010"/>
<dbReference type="InterPro" id="IPR006379">
    <property type="entry name" value="HAD-SF_hydro_IIB"/>
</dbReference>
<proteinExistence type="inferred from homology"/>
<dbReference type="InterPro" id="IPR023214">
    <property type="entry name" value="HAD_sf"/>
</dbReference>
<dbReference type="GO" id="GO:0016791">
    <property type="term" value="F:phosphatase activity"/>
    <property type="evidence" value="ECO:0007669"/>
    <property type="project" value="TreeGrafter"/>
</dbReference>
<dbReference type="Gene3D" id="3.40.50.1000">
    <property type="entry name" value="HAD superfamily/HAD-like"/>
    <property type="match status" value="1"/>
</dbReference>
<dbReference type="SUPFAM" id="SSF56784">
    <property type="entry name" value="HAD-like"/>
    <property type="match status" value="1"/>
</dbReference>